<accession>A0ABX8WCC9</accession>
<evidence type="ECO:0000313" key="5">
    <source>
        <dbReference type="EMBL" id="QYO76083.1"/>
    </source>
</evidence>
<dbReference type="Proteomes" id="UP000825799">
    <property type="component" value="Chromosome"/>
</dbReference>
<keyword evidence="3" id="KW-0804">Transcription</keyword>
<dbReference type="InterPro" id="IPR014710">
    <property type="entry name" value="RmlC-like_jellyroll"/>
</dbReference>
<keyword evidence="2" id="KW-0238">DNA-binding</keyword>
<dbReference type="PROSITE" id="PS51063">
    <property type="entry name" value="HTH_CRP_2"/>
    <property type="match status" value="1"/>
</dbReference>
<evidence type="ECO:0000256" key="3">
    <source>
        <dbReference type="ARBA" id="ARBA00023163"/>
    </source>
</evidence>
<reference evidence="5 6" key="1">
    <citation type="submission" date="2021-08" db="EMBL/GenBank/DDBJ databases">
        <title>Devosia salina sp. nov., isolated from the South China Sea sediment.</title>
        <authorList>
            <person name="Zhou Z."/>
        </authorList>
    </citation>
    <scope>NUCLEOTIDE SEQUENCE [LARGE SCALE GENOMIC DNA]</scope>
    <source>
        <strain evidence="5 6">SCS-3</strain>
    </source>
</reference>
<keyword evidence="6" id="KW-1185">Reference proteome</keyword>
<proteinExistence type="predicted"/>
<evidence type="ECO:0000256" key="1">
    <source>
        <dbReference type="ARBA" id="ARBA00023015"/>
    </source>
</evidence>
<evidence type="ECO:0000259" key="4">
    <source>
        <dbReference type="PROSITE" id="PS51063"/>
    </source>
</evidence>
<sequence length="255" mass="28368">MTSIAVGLDHQTVNEGPRIFRRMWRSGLLANGDMEALAKLPWRRTVINARGRIPPQDGFALLASGFAVRQRTDAISEGQLTAVVLPGDPCWYTFLNGAPPTTELRAITTCSLMHISLDDFLTLAEERTEVLATLLSHMAVEAATAEELLLSVSKRTALVRTAHFLCELEYRLRRMGLSSQSQYLLHLTQSEMGKYLGLSAVHVNRTLQELRRRGLLHTNGTHVALDHGGMRDLADFSPTYLIDAARRERPVHSNA</sequence>
<dbReference type="SUPFAM" id="SSF46785">
    <property type="entry name" value="Winged helix' DNA-binding domain"/>
    <property type="match status" value="1"/>
</dbReference>
<feature type="domain" description="HTH crp-type" evidence="4">
    <location>
        <begin position="155"/>
        <end position="228"/>
    </location>
</feature>
<gene>
    <name evidence="5" type="ORF">K1X15_15885</name>
</gene>
<dbReference type="Gene3D" id="1.10.10.10">
    <property type="entry name" value="Winged helix-like DNA-binding domain superfamily/Winged helix DNA-binding domain"/>
    <property type="match status" value="1"/>
</dbReference>
<dbReference type="InterPro" id="IPR036388">
    <property type="entry name" value="WH-like_DNA-bd_sf"/>
</dbReference>
<evidence type="ECO:0000313" key="6">
    <source>
        <dbReference type="Proteomes" id="UP000825799"/>
    </source>
</evidence>
<keyword evidence="1" id="KW-0805">Transcription regulation</keyword>
<dbReference type="Pfam" id="PF13545">
    <property type="entry name" value="HTH_Crp_2"/>
    <property type="match status" value="1"/>
</dbReference>
<dbReference type="Gene3D" id="2.60.120.10">
    <property type="entry name" value="Jelly Rolls"/>
    <property type="match status" value="1"/>
</dbReference>
<dbReference type="EMBL" id="CP080590">
    <property type="protein sequence ID" value="QYO76083.1"/>
    <property type="molecule type" value="Genomic_DNA"/>
</dbReference>
<dbReference type="SMART" id="SM00419">
    <property type="entry name" value="HTH_CRP"/>
    <property type="match status" value="1"/>
</dbReference>
<evidence type="ECO:0000256" key="2">
    <source>
        <dbReference type="ARBA" id="ARBA00023125"/>
    </source>
</evidence>
<organism evidence="5 6">
    <name type="scientific">Devosia salina</name>
    <dbReference type="NCBI Taxonomy" id="2860336"/>
    <lineage>
        <taxon>Bacteria</taxon>
        <taxon>Pseudomonadati</taxon>
        <taxon>Pseudomonadota</taxon>
        <taxon>Alphaproteobacteria</taxon>
        <taxon>Hyphomicrobiales</taxon>
        <taxon>Devosiaceae</taxon>
        <taxon>Devosia</taxon>
    </lineage>
</organism>
<dbReference type="InterPro" id="IPR036390">
    <property type="entry name" value="WH_DNA-bd_sf"/>
</dbReference>
<dbReference type="SUPFAM" id="SSF51206">
    <property type="entry name" value="cAMP-binding domain-like"/>
    <property type="match status" value="1"/>
</dbReference>
<dbReference type="RefSeq" id="WP_220304575.1">
    <property type="nucleotide sequence ID" value="NZ_CP080590.1"/>
</dbReference>
<name>A0ABX8WCC9_9HYPH</name>
<dbReference type="InterPro" id="IPR012318">
    <property type="entry name" value="HTH_CRP"/>
</dbReference>
<protein>
    <submittedName>
        <fullName evidence="5">Crp/Fnr family transcriptional regulator</fullName>
    </submittedName>
</protein>
<dbReference type="InterPro" id="IPR018490">
    <property type="entry name" value="cNMP-bd_dom_sf"/>
</dbReference>